<dbReference type="EMBL" id="CAAHFH010000002">
    <property type="protein sequence ID" value="VGO22753.1"/>
    <property type="molecule type" value="Genomic_DNA"/>
</dbReference>
<feature type="transmembrane region" description="Helical" evidence="1">
    <location>
        <begin position="61"/>
        <end position="79"/>
    </location>
</feature>
<name>A0A6C2US25_9BACT</name>
<dbReference type="RefSeq" id="WP_136064362.1">
    <property type="nucleotide sequence ID" value="NZ_CAAHFH010000002.1"/>
</dbReference>
<feature type="domain" description="DUF2062" evidence="2">
    <location>
        <begin position="7"/>
        <end position="156"/>
    </location>
</feature>
<sequence>MSTRYFKSFKYVYLRMLRHPGTPESIGRGVATGFFTAFFIPFGIQMPAALALTFPMRAARLVALLSTWLSNPFTIPFLYPLQCYVGGCILRRPSSYPEVKHMLSGIISDPSLKSLATLGAELLTAFLVGGLLFGTVAALAGYYTTVPLVKRHRVIKMQRHQARAIRRMNHETQALNLQPLEKL</sequence>
<keyword evidence="1" id="KW-1133">Transmembrane helix</keyword>
<dbReference type="PANTHER" id="PTHR40547">
    <property type="entry name" value="SLL0298 PROTEIN"/>
    <property type="match status" value="1"/>
</dbReference>
<feature type="transmembrane region" description="Helical" evidence="1">
    <location>
        <begin position="122"/>
        <end position="149"/>
    </location>
</feature>
<dbReference type="Proteomes" id="UP000346198">
    <property type="component" value="Unassembled WGS sequence"/>
</dbReference>
<evidence type="ECO:0000256" key="1">
    <source>
        <dbReference type="SAM" id="Phobius"/>
    </source>
</evidence>
<keyword evidence="1" id="KW-0472">Membrane</keyword>
<dbReference type="AlphaFoldDB" id="A0A6C2US25"/>
<gene>
    <name evidence="3" type="ORF">SCARR_04849</name>
</gene>
<keyword evidence="4" id="KW-1185">Reference proteome</keyword>
<dbReference type="InterPro" id="IPR018639">
    <property type="entry name" value="DUF2062"/>
</dbReference>
<feature type="transmembrane region" description="Helical" evidence="1">
    <location>
        <begin position="30"/>
        <end position="54"/>
    </location>
</feature>
<evidence type="ECO:0000313" key="3">
    <source>
        <dbReference type="EMBL" id="VGO22753.1"/>
    </source>
</evidence>
<evidence type="ECO:0000259" key="2">
    <source>
        <dbReference type="Pfam" id="PF09835"/>
    </source>
</evidence>
<proteinExistence type="predicted"/>
<organism evidence="3 4">
    <name type="scientific">Pontiella sulfatireligans</name>
    <dbReference type="NCBI Taxonomy" id="2750658"/>
    <lineage>
        <taxon>Bacteria</taxon>
        <taxon>Pseudomonadati</taxon>
        <taxon>Kiritimatiellota</taxon>
        <taxon>Kiritimatiellia</taxon>
        <taxon>Kiritimatiellales</taxon>
        <taxon>Pontiellaceae</taxon>
        <taxon>Pontiella</taxon>
    </lineage>
</organism>
<dbReference type="PANTHER" id="PTHR40547:SF1">
    <property type="entry name" value="SLL0298 PROTEIN"/>
    <property type="match status" value="1"/>
</dbReference>
<keyword evidence="1" id="KW-0812">Transmembrane</keyword>
<evidence type="ECO:0000313" key="4">
    <source>
        <dbReference type="Proteomes" id="UP000346198"/>
    </source>
</evidence>
<accession>A0A6C2US25</accession>
<reference evidence="3 4" key="1">
    <citation type="submission" date="2019-04" db="EMBL/GenBank/DDBJ databases">
        <authorList>
            <person name="Van Vliet M D."/>
        </authorList>
    </citation>
    <scope>NUCLEOTIDE SEQUENCE [LARGE SCALE GENOMIC DNA]</scope>
    <source>
        <strain evidence="3 4">F21</strain>
    </source>
</reference>
<dbReference type="Pfam" id="PF09835">
    <property type="entry name" value="DUF2062"/>
    <property type="match status" value="1"/>
</dbReference>
<protein>
    <recommendedName>
        <fullName evidence="2">DUF2062 domain-containing protein</fullName>
    </recommendedName>
</protein>